<keyword evidence="6 12" id="KW-0413">Isomerase</keyword>
<dbReference type="EC" id="5.4.2.8" evidence="12"/>
<comment type="similarity">
    <text evidence="2 7">Belongs to the phosphohexose mutase family.</text>
</comment>
<dbReference type="Pfam" id="PF02878">
    <property type="entry name" value="PGM_PMM_I"/>
    <property type="match status" value="1"/>
</dbReference>
<gene>
    <name evidence="12" type="ORF">Acaty_c0870</name>
</gene>
<dbReference type="EMBL" id="CP005986">
    <property type="protein sequence ID" value="AIA54747.1"/>
    <property type="molecule type" value="Genomic_DNA"/>
</dbReference>
<protein>
    <submittedName>
        <fullName evidence="12">Phosphomannomutase</fullName>
        <ecNumber evidence="12">5.4.2.8</ecNumber>
    </submittedName>
</protein>
<dbReference type="InterPro" id="IPR005843">
    <property type="entry name" value="A-D-PHexomutase_C"/>
</dbReference>
<keyword evidence="3" id="KW-0597">Phosphoprotein</keyword>
<dbReference type="PANTHER" id="PTHR42946:SF1">
    <property type="entry name" value="PHOSPHOGLUCOMUTASE (ALPHA-D-GLUCOSE-1,6-BISPHOSPHATE-DEPENDENT)"/>
    <property type="match status" value="1"/>
</dbReference>
<dbReference type="PANTHER" id="PTHR42946">
    <property type="entry name" value="PHOSPHOHEXOSE MUTASE"/>
    <property type="match status" value="1"/>
</dbReference>
<dbReference type="InterPro" id="IPR050060">
    <property type="entry name" value="Phosphoglucosamine_mutase"/>
</dbReference>
<accession>A0A059ZXZ6</accession>
<evidence type="ECO:0000256" key="4">
    <source>
        <dbReference type="ARBA" id="ARBA00022723"/>
    </source>
</evidence>
<dbReference type="InterPro" id="IPR016055">
    <property type="entry name" value="A-D-PHexomutase_a/b/a-I/II/III"/>
</dbReference>
<dbReference type="GO" id="GO:0005975">
    <property type="term" value="P:carbohydrate metabolic process"/>
    <property type="evidence" value="ECO:0007669"/>
    <property type="project" value="InterPro"/>
</dbReference>
<dbReference type="RefSeq" id="WP_004871173.1">
    <property type="nucleotide sequence ID" value="NZ_CP005986.1"/>
</dbReference>
<dbReference type="InterPro" id="IPR005844">
    <property type="entry name" value="A-D-PHexomutase_a/b/a-I"/>
</dbReference>
<dbReference type="InterPro" id="IPR005846">
    <property type="entry name" value="A-D-PHexomutase_a/b/a-III"/>
</dbReference>
<sequence length="485" mass="53283">MAAFGTSGLRGLVEELDDRLVYRYVRAFLRYLEDLREFAPGSEAILGGDLRPSTPAILEAAWAAVDDAGGEPRFAGYLPTPALALAGFTRKVPSLMVTGSHIPFDRNGIKFNRVQGELGKADEAGILAHLAAVPEPERDGRGALRHRPVLPAPESSFTLDYLRRYRDCLDSRALAGLRIGIYQHSGVARDLLETLLAGFGAQIIPLGRTEDFVPMDTEALRAEDRERAARWVRMHALDALVSTDGDADRPMLADECGNWWRGDLLGLVSARILAADAVVTPVSSNTALERSGFFAHVLRTRIGSPYVIAAMDEARAQGYQRIVGYEANGGLLLGSEIPWEKGRLAALPTRDAVLPLLAVLREARRREQPLSSLLDTLPQRFTSSDRLQDFPTEVSHRRLQRYRAADGRALFGRDFGDLCGGEPLRLDHSDGVRAFFASGDILHLRPSGNAPELRCYTEADSVTRAEALLQGALTRLARWRQPEEA</sequence>
<dbReference type="AlphaFoldDB" id="A0A059ZXZ6"/>
<name>A0A059ZXZ6_ACICK</name>
<evidence type="ECO:0000313" key="12">
    <source>
        <dbReference type="EMBL" id="AIA54747.1"/>
    </source>
</evidence>
<dbReference type="InterPro" id="IPR036900">
    <property type="entry name" value="A-D-PHexomutase_C_sf"/>
</dbReference>
<dbReference type="HOGENOM" id="CLU_045514_1_0_6"/>
<dbReference type="SUPFAM" id="SSF55957">
    <property type="entry name" value="Phosphoglucomutase, C-terminal domain"/>
    <property type="match status" value="1"/>
</dbReference>
<evidence type="ECO:0000256" key="3">
    <source>
        <dbReference type="ARBA" id="ARBA00022553"/>
    </source>
</evidence>
<dbReference type="KEGG" id="acz:Acaty_c0870"/>
<feature type="domain" description="Alpha-D-phosphohexomutase alpha/beta/alpha" evidence="9">
    <location>
        <begin position="3"/>
        <end position="132"/>
    </location>
</feature>
<dbReference type="Proteomes" id="UP000005522">
    <property type="component" value="Chromosome"/>
</dbReference>
<evidence type="ECO:0000259" key="11">
    <source>
        <dbReference type="Pfam" id="PF02880"/>
    </source>
</evidence>
<dbReference type="Gene3D" id="3.40.120.10">
    <property type="entry name" value="Alpha-D-Glucose-1,6-Bisphosphate, subunit A, domain 3"/>
    <property type="match status" value="3"/>
</dbReference>
<keyword evidence="4 7" id="KW-0479">Metal-binding</keyword>
<reference evidence="12 13" key="1">
    <citation type="journal article" date="2009" name="J. Bacteriol.">
        <title>Draft genome sequence of the extremely acidophilic bacterium Acidithiobacillus caldus ATCC 51756 reveals metabolic versatility in the genus Acidithiobacillus.</title>
        <authorList>
            <person name="Valdes J."/>
            <person name="Quatrini R."/>
            <person name="Hallberg K."/>
            <person name="Dopson M."/>
            <person name="Valenzuela P.D."/>
            <person name="Holmes D.S."/>
        </authorList>
    </citation>
    <scope>NUCLEOTIDE SEQUENCE [LARGE SCALE GENOMIC DNA]</scope>
    <source>
        <strain evidence="13">ATCC 51756 / DSM 8584 / KU</strain>
    </source>
</reference>
<proteinExistence type="inferred from homology"/>
<evidence type="ECO:0000259" key="10">
    <source>
        <dbReference type="Pfam" id="PF02879"/>
    </source>
</evidence>
<feature type="domain" description="Alpha-D-phosphohexomutase alpha/beta/alpha" evidence="11">
    <location>
        <begin position="273"/>
        <end position="381"/>
    </location>
</feature>
<keyword evidence="5 7" id="KW-0460">Magnesium</keyword>
<evidence type="ECO:0000256" key="5">
    <source>
        <dbReference type="ARBA" id="ARBA00022842"/>
    </source>
</evidence>
<dbReference type="InterPro" id="IPR016066">
    <property type="entry name" value="A-D-PHexomutase_CS"/>
</dbReference>
<dbReference type="SUPFAM" id="SSF53738">
    <property type="entry name" value="Phosphoglucomutase, first 3 domains"/>
    <property type="match status" value="3"/>
</dbReference>
<organism evidence="12 13">
    <name type="scientific">Acidithiobacillus caldus (strain ATCC 51756 / DSM 8584 / KU)</name>
    <dbReference type="NCBI Taxonomy" id="637389"/>
    <lineage>
        <taxon>Bacteria</taxon>
        <taxon>Pseudomonadati</taxon>
        <taxon>Pseudomonadota</taxon>
        <taxon>Acidithiobacillia</taxon>
        <taxon>Acidithiobacillales</taxon>
        <taxon>Acidithiobacillaceae</taxon>
        <taxon>Acidithiobacillus</taxon>
    </lineage>
</organism>
<evidence type="ECO:0000256" key="6">
    <source>
        <dbReference type="ARBA" id="ARBA00023235"/>
    </source>
</evidence>
<dbReference type="eggNOG" id="COG1109">
    <property type="taxonomic scope" value="Bacteria"/>
</dbReference>
<dbReference type="Pfam" id="PF00408">
    <property type="entry name" value="PGM_PMM_IV"/>
    <property type="match status" value="1"/>
</dbReference>
<feature type="domain" description="Alpha-D-phosphohexomutase C-terminal" evidence="8">
    <location>
        <begin position="428"/>
        <end position="468"/>
    </location>
</feature>
<feature type="domain" description="Alpha-D-phosphohexomutase alpha/beta/alpha" evidence="10">
    <location>
        <begin position="160"/>
        <end position="257"/>
    </location>
</feature>
<evidence type="ECO:0000256" key="7">
    <source>
        <dbReference type="RuleBase" id="RU004326"/>
    </source>
</evidence>
<dbReference type="Gene3D" id="3.30.310.50">
    <property type="entry name" value="Alpha-D-phosphohexomutase, C-terminal domain"/>
    <property type="match status" value="1"/>
</dbReference>
<evidence type="ECO:0000313" key="13">
    <source>
        <dbReference type="Proteomes" id="UP000005522"/>
    </source>
</evidence>
<evidence type="ECO:0000256" key="1">
    <source>
        <dbReference type="ARBA" id="ARBA00001946"/>
    </source>
</evidence>
<evidence type="ECO:0000256" key="2">
    <source>
        <dbReference type="ARBA" id="ARBA00010231"/>
    </source>
</evidence>
<dbReference type="GO" id="GO:0004615">
    <property type="term" value="F:phosphomannomutase activity"/>
    <property type="evidence" value="ECO:0007669"/>
    <property type="project" value="UniProtKB-EC"/>
</dbReference>
<evidence type="ECO:0000259" key="8">
    <source>
        <dbReference type="Pfam" id="PF00408"/>
    </source>
</evidence>
<comment type="cofactor">
    <cofactor evidence="1">
        <name>Mg(2+)</name>
        <dbReference type="ChEBI" id="CHEBI:18420"/>
    </cofactor>
</comment>
<dbReference type="GO" id="GO:0000287">
    <property type="term" value="F:magnesium ion binding"/>
    <property type="evidence" value="ECO:0007669"/>
    <property type="project" value="InterPro"/>
</dbReference>
<dbReference type="PROSITE" id="PS00710">
    <property type="entry name" value="PGM_PMM"/>
    <property type="match status" value="1"/>
</dbReference>
<dbReference type="InterPro" id="IPR005845">
    <property type="entry name" value="A-D-PHexomutase_a/b/a-II"/>
</dbReference>
<dbReference type="Pfam" id="PF02879">
    <property type="entry name" value="PGM_PMM_II"/>
    <property type="match status" value="1"/>
</dbReference>
<dbReference type="CDD" id="cd03088">
    <property type="entry name" value="ManB"/>
    <property type="match status" value="1"/>
</dbReference>
<dbReference type="Pfam" id="PF02880">
    <property type="entry name" value="PGM_PMM_III"/>
    <property type="match status" value="1"/>
</dbReference>
<evidence type="ECO:0000259" key="9">
    <source>
        <dbReference type="Pfam" id="PF02878"/>
    </source>
</evidence>
<dbReference type="GeneID" id="92930904"/>